<comment type="pathway">
    <text evidence="2">Purine metabolism; 3',5'-cyclic di-GMP biosynthesis.</text>
</comment>
<dbReference type="EMBL" id="CP045845">
    <property type="protein sequence ID" value="QGH31304.1"/>
    <property type="molecule type" value="Genomic_DNA"/>
</dbReference>
<feature type="transmembrane region" description="Helical" evidence="6">
    <location>
        <begin position="154"/>
        <end position="177"/>
    </location>
</feature>
<feature type="domain" description="GGDEF" evidence="7">
    <location>
        <begin position="208"/>
        <end position="339"/>
    </location>
</feature>
<dbReference type="InterPro" id="IPR043128">
    <property type="entry name" value="Rev_trsase/Diguanyl_cyclase"/>
</dbReference>
<dbReference type="Gene3D" id="3.30.70.270">
    <property type="match status" value="1"/>
</dbReference>
<evidence type="ECO:0000256" key="3">
    <source>
        <dbReference type="ARBA" id="ARBA00012528"/>
    </source>
</evidence>
<keyword evidence="4" id="KW-0342">GTP-binding</keyword>
<evidence type="ECO:0000259" key="7">
    <source>
        <dbReference type="PROSITE" id="PS50887"/>
    </source>
</evidence>
<keyword evidence="6" id="KW-0812">Transmembrane</keyword>
<keyword evidence="9" id="KW-1185">Reference proteome</keyword>
<dbReference type="InterPro" id="IPR029787">
    <property type="entry name" value="Nucleotide_cyclase"/>
</dbReference>
<dbReference type="InterPro" id="IPR050469">
    <property type="entry name" value="Diguanylate_Cyclase"/>
</dbReference>
<evidence type="ECO:0000256" key="5">
    <source>
        <dbReference type="ARBA" id="ARBA00034247"/>
    </source>
</evidence>
<evidence type="ECO:0000256" key="1">
    <source>
        <dbReference type="ARBA" id="ARBA00001946"/>
    </source>
</evidence>
<dbReference type="Proteomes" id="UP000344450">
    <property type="component" value="Chromosome"/>
</dbReference>
<dbReference type="CDD" id="cd01949">
    <property type="entry name" value="GGDEF"/>
    <property type="match status" value="1"/>
</dbReference>
<dbReference type="PROSITE" id="PS50887">
    <property type="entry name" value="GGDEF"/>
    <property type="match status" value="1"/>
</dbReference>
<protein>
    <recommendedName>
        <fullName evidence="3">diguanylate cyclase</fullName>
        <ecNumber evidence="3">2.7.7.65</ecNumber>
    </recommendedName>
</protein>
<dbReference type="PANTHER" id="PTHR45138">
    <property type="entry name" value="REGULATORY COMPONENTS OF SENSORY TRANSDUCTION SYSTEM"/>
    <property type="match status" value="1"/>
</dbReference>
<dbReference type="NCBIfam" id="TIGR00254">
    <property type="entry name" value="GGDEF"/>
    <property type="match status" value="1"/>
</dbReference>
<dbReference type="SMART" id="SM00267">
    <property type="entry name" value="GGDEF"/>
    <property type="match status" value="1"/>
</dbReference>
<dbReference type="GeneID" id="91974162"/>
<name>A0ABX6DS97_KLUIN</name>
<evidence type="ECO:0000313" key="8">
    <source>
        <dbReference type="EMBL" id="QGH31304.1"/>
    </source>
</evidence>
<sequence>MKRRNDAFNNSVSWHHLVTITTLVVSLICFVLFYTTINKMNSEIEAILNISFMKTSYLEEINNSLISQRFNDNATDYKKELSGLYNEYVRNIFKSPVSDAIKYEEEHFAENVFLKSHNINESHIYNDINTDDRKFTILAKNLLNETKLSYKRQLIILIFIPTLMALFRSIQAIYYFYSLRALRGNYMIDALTGVHNRRYMSTLKERENICYIFAIDIDDFKSVNDNFGHAFGDRVLQECARCMKSHIRDHDVVLRMGGDEFSIFLFKTDNVGAKTAANRLLNTINELKLPLPEGKNFTPSLSIGIAKCDGNVEKAMIQADQNLYFSKKSGKNSFTFNEEK</sequence>
<proteinExistence type="predicted"/>
<reference evidence="8 9" key="1">
    <citation type="submission" date="2019-10" db="EMBL/GenBank/DDBJ databases">
        <title>Complete genome sequencing of drug resistant plasmids in Kluyvera intermedia.</title>
        <authorList>
            <person name="Ke C."/>
            <person name="Jian S."/>
        </authorList>
    </citation>
    <scope>NUCLEOTIDE SEQUENCE [LARGE SCALE GENOMIC DNA]</scope>
    <source>
        <strain evidence="8 9">N2-1</strain>
    </source>
</reference>
<feature type="transmembrane region" description="Helical" evidence="6">
    <location>
        <begin position="12"/>
        <end position="34"/>
    </location>
</feature>
<comment type="cofactor">
    <cofactor evidence="1">
        <name>Mg(2+)</name>
        <dbReference type="ChEBI" id="CHEBI:18420"/>
    </cofactor>
</comment>
<dbReference type="EC" id="2.7.7.65" evidence="3"/>
<keyword evidence="4" id="KW-0547">Nucleotide-binding</keyword>
<dbReference type="Pfam" id="PF00990">
    <property type="entry name" value="GGDEF"/>
    <property type="match status" value="1"/>
</dbReference>
<keyword evidence="6" id="KW-0472">Membrane</keyword>
<evidence type="ECO:0000313" key="9">
    <source>
        <dbReference type="Proteomes" id="UP000344450"/>
    </source>
</evidence>
<evidence type="ECO:0000256" key="4">
    <source>
        <dbReference type="ARBA" id="ARBA00023134"/>
    </source>
</evidence>
<evidence type="ECO:0000256" key="2">
    <source>
        <dbReference type="ARBA" id="ARBA00004665"/>
    </source>
</evidence>
<dbReference type="RefSeq" id="WP_062777228.1">
    <property type="nucleotide sequence ID" value="NZ_CP045843.1"/>
</dbReference>
<accession>A0ABX6DS97</accession>
<keyword evidence="6" id="KW-1133">Transmembrane helix</keyword>
<dbReference type="SUPFAM" id="SSF55073">
    <property type="entry name" value="Nucleotide cyclase"/>
    <property type="match status" value="1"/>
</dbReference>
<organism evidence="8 9">
    <name type="scientific">Kluyvera intermedia</name>
    <name type="common">Enterobacter intermedius</name>
    <dbReference type="NCBI Taxonomy" id="61648"/>
    <lineage>
        <taxon>Bacteria</taxon>
        <taxon>Pseudomonadati</taxon>
        <taxon>Pseudomonadota</taxon>
        <taxon>Gammaproteobacteria</taxon>
        <taxon>Enterobacterales</taxon>
        <taxon>Enterobacteriaceae</taxon>
        <taxon>Kluyvera</taxon>
    </lineage>
</organism>
<gene>
    <name evidence="8" type="ORF">GHC21_17200</name>
</gene>
<dbReference type="InterPro" id="IPR000160">
    <property type="entry name" value="GGDEF_dom"/>
</dbReference>
<evidence type="ECO:0000256" key="6">
    <source>
        <dbReference type="SAM" id="Phobius"/>
    </source>
</evidence>
<dbReference type="PANTHER" id="PTHR45138:SF9">
    <property type="entry name" value="DIGUANYLATE CYCLASE DGCM-RELATED"/>
    <property type="match status" value="1"/>
</dbReference>
<comment type="catalytic activity">
    <reaction evidence="5">
        <text>2 GTP = 3',3'-c-di-GMP + 2 diphosphate</text>
        <dbReference type="Rhea" id="RHEA:24898"/>
        <dbReference type="ChEBI" id="CHEBI:33019"/>
        <dbReference type="ChEBI" id="CHEBI:37565"/>
        <dbReference type="ChEBI" id="CHEBI:58805"/>
        <dbReference type="EC" id="2.7.7.65"/>
    </reaction>
</comment>